<dbReference type="Proteomes" id="UP001215712">
    <property type="component" value="Unassembled WGS sequence"/>
</dbReference>
<dbReference type="SMART" id="SM00066">
    <property type="entry name" value="GAL4"/>
    <property type="match status" value="1"/>
</dbReference>
<dbReference type="InterPro" id="IPR001138">
    <property type="entry name" value="Zn2Cys6_DnaBD"/>
</dbReference>
<evidence type="ECO:0000259" key="5">
    <source>
        <dbReference type="PROSITE" id="PS50048"/>
    </source>
</evidence>
<dbReference type="PANTHER" id="PTHR47431:SF5">
    <property type="entry name" value="ZN(II)2CYS6 TRANSCRIPTION FACTOR (EUROFUNG)"/>
    <property type="match status" value="1"/>
</dbReference>
<reference evidence="6" key="2">
    <citation type="submission" date="2023-01" db="EMBL/GenBank/DDBJ databases">
        <authorList>
            <person name="Petersen C."/>
        </authorList>
    </citation>
    <scope>NUCLEOTIDE SEQUENCE</scope>
    <source>
        <strain evidence="6">IBT 17514</strain>
    </source>
</reference>
<proteinExistence type="predicted"/>
<gene>
    <name evidence="6" type="ORF">N7493_007917</name>
</gene>
<keyword evidence="1" id="KW-0805">Transcription regulation</keyword>
<evidence type="ECO:0000256" key="1">
    <source>
        <dbReference type="ARBA" id="ARBA00023015"/>
    </source>
</evidence>
<dbReference type="GO" id="GO:0003677">
    <property type="term" value="F:DNA binding"/>
    <property type="evidence" value="ECO:0007669"/>
    <property type="project" value="UniProtKB-KW"/>
</dbReference>
<sequence length="605" mass="67665">MPRAPKPPVKAACLACRSSKTRCDGQYPCKSCYNKDRDCSYQPSRRGGARRGARYAETLQNRASNNEASPMRAQSVVSSSNTTESIDPFLDNAISLLTPFVGINNLDQSPDTLFEGNEAIQLWGQLTPDGDSSFAPPPDTQADFPIRVYRCEEDILNAYYIYMHPYFPLLPSSLTPVYEDRGTDILPLKPETKPERSDLPYWPNSSLSLALSAVLVLIPAFSDPTPMHEKSLLQRRSYAQLFAHAALSSAERGIDELSPASSINVIGASVSQEQSPLHPQVPLQLDPILALVVLATYEYCQRGNVSRMRARINNAITTAMDISLHSLGSTTTEFSEAQRRAWWMIMFVAHISSNLHLTPPIIAADDPRIKTPFPTFGVGLEPWSFTIRAQTLLYAAHSMVQRIERVAETPLSSDLGKDIKNLDNQILFLLIESDQSLREIYDFEEGESIAAQNLWRISRIMIHTARIRLHRFRAFMDIPLFLDRYCDLISINTHGFAHPSSESVTRWQSTFPFTEEESTNICLKAALVIANSFRSLPYPHACGPDTYPGTEISDAERLIEELRHGVESLGTILKQDHIFEGVAGVGREIESAYFTAFPDHPQIEI</sequence>
<dbReference type="CDD" id="cd00067">
    <property type="entry name" value="GAL4"/>
    <property type="match status" value="1"/>
</dbReference>
<dbReference type="InterPro" id="IPR036864">
    <property type="entry name" value="Zn2-C6_fun-type_DNA-bd_sf"/>
</dbReference>
<name>A0AAD6HIW7_9EURO</name>
<dbReference type="CDD" id="cd12148">
    <property type="entry name" value="fungal_TF_MHR"/>
    <property type="match status" value="1"/>
</dbReference>
<comment type="caution">
    <text evidence="6">The sequence shown here is derived from an EMBL/GenBank/DDBJ whole genome shotgun (WGS) entry which is preliminary data.</text>
</comment>
<organism evidence="6 7">
    <name type="scientific">Penicillium malachiteum</name>
    <dbReference type="NCBI Taxonomy" id="1324776"/>
    <lineage>
        <taxon>Eukaryota</taxon>
        <taxon>Fungi</taxon>
        <taxon>Dikarya</taxon>
        <taxon>Ascomycota</taxon>
        <taxon>Pezizomycotina</taxon>
        <taxon>Eurotiomycetes</taxon>
        <taxon>Eurotiomycetidae</taxon>
        <taxon>Eurotiales</taxon>
        <taxon>Aspergillaceae</taxon>
        <taxon>Penicillium</taxon>
    </lineage>
</organism>
<evidence type="ECO:0000256" key="2">
    <source>
        <dbReference type="ARBA" id="ARBA00023125"/>
    </source>
</evidence>
<dbReference type="PANTHER" id="PTHR47431">
    <property type="entry name" value="ZN(II)2CYS6 TRANSCRIPTION FACTOR (EUROFUNG)-RELATED"/>
    <property type="match status" value="1"/>
</dbReference>
<dbReference type="PROSITE" id="PS00463">
    <property type="entry name" value="ZN2_CY6_FUNGAL_1"/>
    <property type="match status" value="1"/>
</dbReference>
<dbReference type="Pfam" id="PF00172">
    <property type="entry name" value="Zn_clus"/>
    <property type="match status" value="1"/>
</dbReference>
<evidence type="ECO:0000256" key="3">
    <source>
        <dbReference type="ARBA" id="ARBA00023163"/>
    </source>
</evidence>
<reference evidence="6" key="1">
    <citation type="journal article" date="2023" name="IMA Fungus">
        <title>Comparative genomic study of the Penicillium genus elucidates a diverse pangenome and 15 lateral gene transfer events.</title>
        <authorList>
            <person name="Petersen C."/>
            <person name="Sorensen T."/>
            <person name="Nielsen M.R."/>
            <person name="Sondergaard T.E."/>
            <person name="Sorensen J.L."/>
            <person name="Fitzpatrick D.A."/>
            <person name="Frisvad J.C."/>
            <person name="Nielsen K.L."/>
        </authorList>
    </citation>
    <scope>NUCLEOTIDE SEQUENCE</scope>
    <source>
        <strain evidence="6">IBT 17514</strain>
    </source>
</reference>
<dbReference type="GO" id="GO:0008270">
    <property type="term" value="F:zinc ion binding"/>
    <property type="evidence" value="ECO:0007669"/>
    <property type="project" value="InterPro"/>
</dbReference>
<dbReference type="GO" id="GO:0000981">
    <property type="term" value="F:DNA-binding transcription factor activity, RNA polymerase II-specific"/>
    <property type="evidence" value="ECO:0007669"/>
    <property type="project" value="InterPro"/>
</dbReference>
<dbReference type="PROSITE" id="PS50048">
    <property type="entry name" value="ZN2_CY6_FUNGAL_2"/>
    <property type="match status" value="1"/>
</dbReference>
<evidence type="ECO:0000313" key="7">
    <source>
        <dbReference type="Proteomes" id="UP001215712"/>
    </source>
</evidence>
<keyword evidence="2" id="KW-0238">DNA-binding</keyword>
<protein>
    <recommendedName>
        <fullName evidence="5">Zn(2)-C6 fungal-type domain-containing protein</fullName>
    </recommendedName>
</protein>
<evidence type="ECO:0000256" key="4">
    <source>
        <dbReference type="ARBA" id="ARBA00023242"/>
    </source>
</evidence>
<dbReference type="EMBL" id="JAQJAN010000011">
    <property type="protein sequence ID" value="KAJ5719462.1"/>
    <property type="molecule type" value="Genomic_DNA"/>
</dbReference>
<keyword evidence="3" id="KW-0804">Transcription</keyword>
<dbReference type="SUPFAM" id="SSF57701">
    <property type="entry name" value="Zn2/Cys6 DNA-binding domain"/>
    <property type="match status" value="1"/>
</dbReference>
<feature type="domain" description="Zn(2)-C6 fungal-type" evidence="5">
    <location>
        <begin position="12"/>
        <end position="41"/>
    </location>
</feature>
<accession>A0AAD6HIW7</accession>
<evidence type="ECO:0000313" key="6">
    <source>
        <dbReference type="EMBL" id="KAJ5719462.1"/>
    </source>
</evidence>
<dbReference type="Gene3D" id="4.10.240.10">
    <property type="entry name" value="Zn(2)-C6 fungal-type DNA-binding domain"/>
    <property type="match status" value="1"/>
</dbReference>
<keyword evidence="7" id="KW-1185">Reference proteome</keyword>
<dbReference type="AlphaFoldDB" id="A0AAD6HIW7"/>
<keyword evidence="4" id="KW-0539">Nucleus</keyword>